<dbReference type="SUPFAM" id="SSF55874">
    <property type="entry name" value="ATPase domain of HSP90 chaperone/DNA topoisomerase II/histidine kinase"/>
    <property type="match status" value="2"/>
</dbReference>
<dbReference type="InterPro" id="IPR058210">
    <property type="entry name" value="SACS/Nov_dom"/>
</dbReference>
<evidence type="ECO:0000313" key="2">
    <source>
        <dbReference type="EMBL" id="AWI80376.1"/>
    </source>
</evidence>
<proteinExistence type="predicted"/>
<dbReference type="RefSeq" id="WP_108973917.1">
    <property type="nucleotide sequence ID" value="NZ_CP022188.1"/>
</dbReference>
<reference evidence="2 3" key="1">
    <citation type="submission" date="2017-06" db="EMBL/GenBank/DDBJ databases">
        <title>Azoarcus sp. TSNA42 complete genome sequence.</title>
        <authorList>
            <person name="Woo J.-H."/>
            <person name="Kim H.-S."/>
        </authorList>
    </citation>
    <scope>NUCLEOTIDE SEQUENCE [LARGE SCALE GENOMIC DNA]</scope>
    <source>
        <strain evidence="2 3">TSNA42</strain>
    </source>
</reference>
<dbReference type="Proteomes" id="UP000244902">
    <property type="component" value="Chromosome"/>
</dbReference>
<organism evidence="2 3">
    <name type="scientific">Parazoarcus communis</name>
    <dbReference type="NCBI Taxonomy" id="41977"/>
    <lineage>
        <taxon>Bacteria</taxon>
        <taxon>Pseudomonadati</taxon>
        <taxon>Pseudomonadota</taxon>
        <taxon>Betaproteobacteria</taxon>
        <taxon>Rhodocyclales</taxon>
        <taxon>Zoogloeaceae</taxon>
        <taxon>Parazoarcus</taxon>
    </lineage>
</organism>
<protein>
    <recommendedName>
        <fullName evidence="1">Sacsin/Nov domain-containing protein</fullName>
    </recommendedName>
</protein>
<feature type="domain" description="Sacsin/Nov" evidence="1">
    <location>
        <begin position="1563"/>
        <end position="1693"/>
    </location>
</feature>
<dbReference type="EMBL" id="CP022188">
    <property type="protein sequence ID" value="AWI80376.1"/>
    <property type="molecule type" value="Genomic_DNA"/>
</dbReference>
<evidence type="ECO:0000259" key="1">
    <source>
        <dbReference type="Pfam" id="PF25794"/>
    </source>
</evidence>
<dbReference type="GO" id="GO:0030544">
    <property type="term" value="F:Hsp70 protein binding"/>
    <property type="evidence" value="ECO:0007669"/>
    <property type="project" value="TreeGrafter"/>
</dbReference>
<dbReference type="Gene3D" id="3.30.565.10">
    <property type="entry name" value="Histidine kinase-like ATPase, C-terminal domain"/>
    <property type="match status" value="1"/>
</dbReference>
<accession>A0A2U8H5A1</accession>
<dbReference type="InterPro" id="IPR036890">
    <property type="entry name" value="HATPase_C_sf"/>
</dbReference>
<sequence>MSGLEPNIINLITDNLRDRYDSGFPVLKELIQNANDAKATRFSFGHHPGFEGQSSHPLLIQPALWFFNDGHFKEEDKDAIRSFGINSKAGDASTIGKFGLGMKSVFHLAEAFLYLGMPSRETLIREIINPWDNKRPNHLHSEWNQVEEADWQLLEGLARSQQTLEQGDTGFFLWLPLRTRALLGSTGPIIQCYPGDADSGELGFLQKNDLPALLAAVLAMLPSLARTTYEHPERGFDLQLKTSPDGGRLALLGGEAANIEARYRIEGANAPLHVAAKHFPAAEMDAYFFRLKDQKVWPKSYFRNPETGLEELAPDKSSPEGAVVISHMDGDVGELTVDWAVFLPLEEHSISIPIPASSRRYRITLHGQFFVDAGRKGIFGFEALFSQSDDSRNVFDESSLRRTWNRSLVDRVVLPMLLPALKFYCEAWAVKDEQIRQLTGALESWLGRVDLGGKAQSLRRTVANGGSWIRILRPQGAVWRLQEDEVTLLPIPAPPESDKGRPWDVFPKLAELGVPFDADAPSITERLTQWDENATLEAIRSLDVVKLFTKGGLDYLSKWLGMSSTQQLPYLNTPSCKSALVAKLREGLIRSGLAGARRLGKSLSSVFSSLTDRCVAVGTRDASAASSVSEACFQALWEIDSEQLLIPKDLFDQNVGAPPDQSSLVEWLAALQPLMERDEHAVSAMWAASMLLDGLRDAGERQLFLSRNRDLRVIQAMDVKTGRDQSLSWRRINDLWNQKALFAMGTSTGGTPESLRLLADALPEQPIFQLKREYTEAVFGTGHRLPSAERHLEILVCVFTSNSRLGSLEARRRLIDALSLPTTASNDEGQFAQARLGMRYLLHGNAAQRPSNAELWIRNKGTSPVWQKLWTMVESAAPWQIINESLSENLKAADYARLGINSIDRLEVVKRLSSANCQDIDANDLTEEERNEVLQAVTDEEAWRRLPLHRIVAETEYFGCIESDVYRAGELELPPALKTKVRLICLSADPVVQHHQREWVKQLSAEAVVSLTLSSDDRGKYWSLILDGMSAQSSGFMNIDTQLRNRGWLPLAGGNVVAPANVIHIVGQEDELERLASKTGYRFATKKMLLEEVRRHPAYHVLAERLIPSGSRAFETLLRALEFAPSYAIGSLPVETIPLIERALPALIRIQTLPGWKLLSEAARLLQVPVWDRLTEHRTQAQLSINALVEVLNELARQAGPSDQAATQAHLLYLHCLAKHPECDKTVVAKLLLRAKDSSWKHAHELCADATGIDESYLIDDDERQALSDFIYCAGSDLADTAVAHPTQIPNHNAVPGNAPKLASEYFKGWEVLTKGSAVGSLLATLGPSFEPLSQHYLGTAHSIEHIRRKLCGGSLNPATQQGSNTLAESVESKTLIVLLSIVENDIVQVPNLLGTPVSFPLKRNPQMLVVGAPYRVKVHEHSAFLLQLSPSSNFIKLDGSQLSEVLKRTTQYLIRTIHKARHDFVDELWRELNQSDQLELAIAKRKILDSLPFYLEQLGAHREPPIKAKLERADEEHTKYFSAIHHKAPSNEIAKAQARYQSRLEDVARCLTDVPAAQALVLSRVKSKLREYQYEPDAVLFELFQNADDAAVELARCEANGSNHFVIPEQARRFVAQADRSAVRIMHWGRLINYRGPHGLAGRWHGFADDLKKMLILSASDKPDDESVTGRFGLGFKSVFLVCDRPRIVSGDLRLEIHGGILPDPWTDSEGATQILSEHTDDLQHRGTLIELEMPQASQETVLGRFEQHSGLLSVFSRAIRHIRLQTPGSSRVASWMPHEISSDIEIGETYLPTSPDHQTRLLIVRSSTGDVAIRLTPSGCEPVDKGVPPIWVTAPTRETDRIGFIINGAFKIDPGRGRLAGNKTKNIALLKSLGDAFGCSLAKLSIEERIPETWKAHQRKLGLVEEKTPAEFWGGLWKLLGERTITKASSDLAGMVGEFVGSAFDAWVKSGGEIPNGLPGTYATFVQSGNVDGVIQVDDSWARQGILEKLQRLTLVQNDESDLISTSVAALLRKAGLVARIRTVDINALIKGHCKQEECSPNAAAALEALICELESNGIAVEIDPQLTSKLRFLTTSQLWATAQELLCHATGADYEDERLRLEFAPKANRLDHSYDKGAVSFFIRCRGRLQAPSTTLAEWILHADMQEHRLAGLRYLALGQLGRDVAERVRNKSWLNGITFQDPLLGKLPHEDRLPVWRALAPDQFLQGSTAPQFFPAAPPPPYYRGEKALEAIYTWWKTEGAPYRQKHLDSLFPGGALEGLAFTDGEVNRTAWMTLFAIGVFQRLGRVKASQSRGFIEYMQKRRWWDVICERHPEEHGDSWLGILKGFAEGGDSGQHYDYWLDTFPRLYQLAYWLDQYVALFEGIRFRSPMQLDSEMFLKPVTDASLQGAGWSAPAIDRTMKMGAHIVVRELLRNKVIKNPAAHRLAYMPAARILRLFEAIGVPLPPDCRGPAIWDALVRSLGPEEATFCGDFDIPLLVLAEDENLLYGICNAVIEDDDDEFNMTGISA</sequence>
<feature type="domain" description="Sacsin/Nov" evidence="1">
    <location>
        <begin position="16"/>
        <end position="111"/>
    </location>
</feature>
<dbReference type="OrthoDB" id="9802640at2"/>
<dbReference type="InterPro" id="IPR052972">
    <property type="entry name" value="Sacsin_chaperone_reg"/>
</dbReference>
<dbReference type="NCBIfam" id="NF047352">
    <property type="entry name" value="P_loop_sacsin"/>
    <property type="match status" value="1"/>
</dbReference>
<evidence type="ECO:0000313" key="3">
    <source>
        <dbReference type="Proteomes" id="UP000244902"/>
    </source>
</evidence>
<dbReference type="PANTHER" id="PTHR15600">
    <property type="entry name" value="SACSIN"/>
    <property type="match status" value="1"/>
</dbReference>
<dbReference type="PANTHER" id="PTHR15600:SF42">
    <property type="entry name" value="SACSIN"/>
    <property type="match status" value="1"/>
</dbReference>
<name>A0A2U8H5A1_9RHOO</name>
<gene>
    <name evidence="2" type="ORF">CEW87_14020</name>
</gene>
<dbReference type="Pfam" id="PF25794">
    <property type="entry name" value="SACS"/>
    <property type="match status" value="2"/>
</dbReference>